<reference evidence="2" key="2">
    <citation type="submission" date="2018-05" db="EMBL/GenBank/DDBJ databases">
        <title>OgluRS3 (Oryza glumaepatula Reference Sequence Version 3).</title>
        <authorList>
            <person name="Zhang J."/>
            <person name="Kudrna D."/>
            <person name="Lee S."/>
            <person name="Talag J."/>
            <person name="Welchert J."/>
            <person name="Wing R.A."/>
        </authorList>
    </citation>
    <scope>NUCLEOTIDE SEQUENCE [LARGE SCALE GENOMIC DNA]</scope>
</reference>
<dbReference type="HOGENOM" id="CLU_2853372_0_0_1"/>
<sequence>MEGRRGDFPWYGGARGAMVVQTVEERVDSLKNPAHGGERAREREEEMRRWAVGDAGERGAKARAA</sequence>
<evidence type="ECO:0000256" key="1">
    <source>
        <dbReference type="SAM" id="MobiDB-lite"/>
    </source>
</evidence>
<evidence type="ECO:0000313" key="3">
    <source>
        <dbReference type="Proteomes" id="UP000026961"/>
    </source>
</evidence>
<dbReference type="AlphaFoldDB" id="A0A0D9YPZ3"/>
<name>A0A0D9YPZ3_9ORYZ</name>
<dbReference type="EnsemblPlants" id="OGLUM02G10750.1">
    <property type="protein sequence ID" value="OGLUM02G10750.1"/>
    <property type="gene ID" value="OGLUM02G10750"/>
</dbReference>
<evidence type="ECO:0000313" key="2">
    <source>
        <dbReference type="EnsemblPlants" id="OGLUM02G10750.1"/>
    </source>
</evidence>
<reference evidence="2" key="1">
    <citation type="submission" date="2015-04" db="UniProtKB">
        <authorList>
            <consortium name="EnsemblPlants"/>
        </authorList>
    </citation>
    <scope>IDENTIFICATION</scope>
</reference>
<dbReference type="Gramene" id="OGLUM02G10750.1">
    <property type="protein sequence ID" value="OGLUM02G10750.1"/>
    <property type="gene ID" value="OGLUM02G10750"/>
</dbReference>
<feature type="region of interest" description="Disordered" evidence="1">
    <location>
        <begin position="28"/>
        <end position="65"/>
    </location>
</feature>
<protein>
    <submittedName>
        <fullName evidence="2">Uncharacterized protein</fullName>
    </submittedName>
</protein>
<proteinExistence type="predicted"/>
<dbReference type="Proteomes" id="UP000026961">
    <property type="component" value="Chromosome 2"/>
</dbReference>
<accession>A0A0D9YPZ3</accession>
<feature type="compositionally biased region" description="Basic and acidic residues" evidence="1">
    <location>
        <begin position="36"/>
        <end position="65"/>
    </location>
</feature>
<organism evidence="2">
    <name type="scientific">Oryza glumipatula</name>
    <dbReference type="NCBI Taxonomy" id="40148"/>
    <lineage>
        <taxon>Eukaryota</taxon>
        <taxon>Viridiplantae</taxon>
        <taxon>Streptophyta</taxon>
        <taxon>Embryophyta</taxon>
        <taxon>Tracheophyta</taxon>
        <taxon>Spermatophyta</taxon>
        <taxon>Magnoliopsida</taxon>
        <taxon>Liliopsida</taxon>
        <taxon>Poales</taxon>
        <taxon>Poaceae</taxon>
        <taxon>BOP clade</taxon>
        <taxon>Oryzoideae</taxon>
        <taxon>Oryzeae</taxon>
        <taxon>Oryzinae</taxon>
        <taxon>Oryza</taxon>
    </lineage>
</organism>
<keyword evidence="3" id="KW-1185">Reference proteome</keyword>